<organism evidence="2">
    <name type="scientific">Culex pipiens</name>
    <name type="common">House mosquito</name>
    <dbReference type="NCBI Taxonomy" id="7175"/>
    <lineage>
        <taxon>Eukaryota</taxon>
        <taxon>Metazoa</taxon>
        <taxon>Ecdysozoa</taxon>
        <taxon>Arthropoda</taxon>
        <taxon>Hexapoda</taxon>
        <taxon>Insecta</taxon>
        <taxon>Pterygota</taxon>
        <taxon>Neoptera</taxon>
        <taxon>Endopterygota</taxon>
        <taxon>Diptera</taxon>
        <taxon>Nematocera</taxon>
        <taxon>Culicoidea</taxon>
        <taxon>Culicidae</taxon>
        <taxon>Culicinae</taxon>
        <taxon>Culicini</taxon>
        <taxon>Culex</taxon>
        <taxon>Culex</taxon>
    </lineage>
</organism>
<dbReference type="EMBL" id="HBUE01245594">
    <property type="protein sequence ID" value="CAG6551878.1"/>
    <property type="molecule type" value="Transcribed_RNA"/>
</dbReference>
<dbReference type="AlphaFoldDB" id="A0A8D8PIK0"/>
<evidence type="ECO:0000313" key="2">
    <source>
        <dbReference type="EMBL" id="CAG6604177.1"/>
    </source>
</evidence>
<keyword evidence="1" id="KW-1133">Transmembrane helix</keyword>
<reference evidence="2" key="1">
    <citation type="submission" date="2021-05" db="EMBL/GenBank/DDBJ databases">
        <authorList>
            <person name="Alioto T."/>
            <person name="Alioto T."/>
            <person name="Gomez Garrido J."/>
        </authorList>
    </citation>
    <scope>NUCLEOTIDE SEQUENCE</scope>
</reference>
<evidence type="ECO:0000256" key="1">
    <source>
        <dbReference type="SAM" id="Phobius"/>
    </source>
</evidence>
<feature type="transmembrane region" description="Helical" evidence="1">
    <location>
        <begin position="47"/>
        <end position="64"/>
    </location>
</feature>
<protein>
    <submittedName>
        <fullName evidence="2">(northern house mosquito) hypothetical protein</fullName>
    </submittedName>
</protein>
<keyword evidence="1" id="KW-0812">Transmembrane</keyword>
<name>A0A8D8PIK0_CULPI</name>
<accession>A0A8D8PIK0</accession>
<proteinExistence type="predicted"/>
<dbReference type="EMBL" id="HBUE01352694">
    <property type="protein sequence ID" value="CAG6604177.1"/>
    <property type="molecule type" value="Transcribed_RNA"/>
</dbReference>
<sequence>MNIYHFTCFSFKQSSTLFFLTFVFLFLKQDPFCLFLLFSLLTLRPSLYFLYYHSLWFFVFSLLFRGRFSQTHFVSSQGNDVDSSRTKLTLNFWRRSHSKL</sequence>
<keyword evidence="1" id="KW-0472">Membrane</keyword>